<gene>
    <name evidence="7" type="ORF">ASPZODRAFT_138881</name>
</gene>
<feature type="compositionally biased region" description="Gly residues" evidence="5">
    <location>
        <begin position="235"/>
        <end position="244"/>
    </location>
</feature>
<evidence type="ECO:0000313" key="7">
    <source>
        <dbReference type="EMBL" id="OJJ51824.1"/>
    </source>
</evidence>
<dbReference type="VEuPathDB" id="FungiDB:ASPZODRAFT_138881"/>
<feature type="transmembrane region" description="Helical" evidence="6">
    <location>
        <begin position="178"/>
        <end position="200"/>
    </location>
</feature>
<evidence type="ECO:0000256" key="4">
    <source>
        <dbReference type="ARBA" id="ARBA00023136"/>
    </source>
</evidence>
<sequence>MEYHKLFSEKLIKNLRKNLYDNSQEIDAGFNIRIYPNELLSSKLTYYLNYPKVISLSLYRLVVNETANCTLELYSWAIPADFNTTDPQYQIGLFNASVLRGADGIALFGWQAWSPYFYVRDATTTAATATATATATTASTALLTGTGETATSTSPSTSAPTFTSASLSTSAMSNTTKIGIGVGVGVGAAAIVIGLVWFLLRRRRTALKDGLVPPTEPSEPPPPPSELPAYMPPMKGGGEIYEVQ</sequence>
<keyword evidence="8" id="KW-1185">Reference proteome</keyword>
<organism evidence="7 8">
    <name type="scientific">Penicilliopsis zonata CBS 506.65</name>
    <dbReference type="NCBI Taxonomy" id="1073090"/>
    <lineage>
        <taxon>Eukaryota</taxon>
        <taxon>Fungi</taxon>
        <taxon>Dikarya</taxon>
        <taxon>Ascomycota</taxon>
        <taxon>Pezizomycotina</taxon>
        <taxon>Eurotiomycetes</taxon>
        <taxon>Eurotiomycetidae</taxon>
        <taxon>Eurotiales</taxon>
        <taxon>Aspergillaceae</taxon>
        <taxon>Penicilliopsis</taxon>
    </lineage>
</organism>
<keyword evidence="3 6" id="KW-1133">Transmembrane helix</keyword>
<evidence type="ECO:0000256" key="6">
    <source>
        <dbReference type="SAM" id="Phobius"/>
    </source>
</evidence>
<keyword evidence="2 6" id="KW-0812">Transmembrane</keyword>
<dbReference type="AlphaFoldDB" id="A0A1L9SXB4"/>
<dbReference type="PANTHER" id="PTHR15549:SF33">
    <property type="entry name" value="MEMBRANE PROTEIN WSC4, PUTATIVE (AFU_ORTHOLOGUE AFUA_5G09020)-RELATED"/>
    <property type="match status" value="1"/>
</dbReference>
<feature type="region of interest" description="Disordered" evidence="5">
    <location>
        <begin position="210"/>
        <end position="244"/>
    </location>
</feature>
<proteinExistence type="predicted"/>
<dbReference type="GeneID" id="34610968"/>
<dbReference type="Proteomes" id="UP000184188">
    <property type="component" value="Unassembled WGS sequence"/>
</dbReference>
<dbReference type="EMBL" id="KV878336">
    <property type="protein sequence ID" value="OJJ51824.1"/>
    <property type="molecule type" value="Genomic_DNA"/>
</dbReference>
<name>A0A1L9SXB4_9EURO</name>
<evidence type="ECO:0008006" key="9">
    <source>
        <dbReference type="Google" id="ProtNLM"/>
    </source>
</evidence>
<evidence type="ECO:0000256" key="2">
    <source>
        <dbReference type="ARBA" id="ARBA00022692"/>
    </source>
</evidence>
<dbReference type="GO" id="GO:0016020">
    <property type="term" value="C:membrane"/>
    <property type="evidence" value="ECO:0007669"/>
    <property type="project" value="UniProtKB-SubCell"/>
</dbReference>
<reference evidence="8" key="1">
    <citation type="journal article" date="2017" name="Genome Biol.">
        <title>Comparative genomics reveals high biological diversity and specific adaptations in the industrially and medically important fungal genus Aspergillus.</title>
        <authorList>
            <person name="de Vries R.P."/>
            <person name="Riley R."/>
            <person name="Wiebenga A."/>
            <person name="Aguilar-Osorio G."/>
            <person name="Amillis S."/>
            <person name="Uchima C.A."/>
            <person name="Anderluh G."/>
            <person name="Asadollahi M."/>
            <person name="Askin M."/>
            <person name="Barry K."/>
            <person name="Battaglia E."/>
            <person name="Bayram O."/>
            <person name="Benocci T."/>
            <person name="Braus-Stromeyer S.A."/>
            <person name="Caldana C."/>
            <person name="Canovas D."/>
            <person name="Cerqueira G.C."/>
            <person name="Chen F."/>
            <person name="Chen W."/>
            <person name="Choi C."/>
            <person name="Clum A."/>
            <person name="Dos Santos R.A."/>
            <person name="Damasio A.R."/>
            <person name="Diallinas G."/>
            <person name="Emri T."/>
            <person name="Fekete E."/>
            <person name="Flipphi M."/>
            <person name="Freyberg S."/>
            <person name="Gallo A."/>
            <person name="Gournas C."/>
            <person name="Habgood R."/>
            <person name="Hainaut M."/>
            <person name="Harispe M.L."/>
            <person name="Henrissat B."/>
            <person name="Hilden K.S."/>
            <person name="Hope R."/>
            <person name="Hossain A."/>
            <person name="Karabika E."/>
            <person name="Karaffa L."/>
            <person name="Karanyi Z."/>
            <person name="Krasevec N."/>
            <person name="Kuo A."/>
            <person name="Kusch H."/>
            <person name="LaButti K."/>
            <person name="Lagendijk E.L."/>
            <person name="Lapidus A."/>
            <person name="Levasseur A."/>
            <person name="Lindquist E."/>
            <person name="Lipzen A."/>
            <person name="Logrieco A.F."/>
            <person name="MacCabe A."/>
            <person name="Maekelae M.R."/>
            <person name="Malavazi I."/>
            <person name="Melin P."/>
            <person name="Meyer V."/>
            <person name="Mielnichuk N."/>
            <person name="Miskei M."/>
            <person name="Molnar A.P."/>
            <person name="Mule G."/>
            <person name="Ngan C.Y."/>
            <person name="Orejas M."/>
            <person name="Orosz E."/>
            <person name="Ouedraogo J.P."/>
            <person name="Overkamp K.M."/>
            <person name="Park H.-S."/>
            <person name="Perrone G."/>
            <person name="Piumi F."/>
            <person name="Punt P.J."/>
            <person name="Ram A.F."/>
            <person name="Ramon A."/>
            <person name="Rauscher S."/>
            <person name="Record E."/>
            <person name="Riano-Pachon D.M."/>
            <person name="Robert V."/>
            <person name="Roehrig J."/>
            <person name="Ruller R."/>
            <person name="Salamov A."/>
            <person name="Salih N.S."/>
            <person name="Samson R.A."/>
            <person name="Sandor E."/>
            <person name="Sanguinetti M."/>
            <person name="Schuetze T."/>
            <person name="Sepcic K."/>
            <person name="Shelest E."/>
            <person name="Sherlock G."/>
            <person name="Sophianopoulou V."/>
            <person name="Squina F.M."/>
            <person name="Sun H."/>
            <person name="Susca A."/>
            <person name="Todd R.B."/>
            <person name="Tsang A."/>
            <person name="Unkles S.E."/>
            <person name="van de Wiele N."/>
            <person name="van Rossen-Uffink D."/>
            <person name="Oliveira J.V."/>
            <person name="Vesth T.C."/>
            <person name="Visser J."/>
            <person name="Yu J.-H."/>
            <person name="Zhou M."/>
            <person name="Andersen M.R."/>
            <person name="Archer D.B."/>
            <person name="Baker S.E."/>
            <person name="Benoit I."/>
            <person name="Brakhage A.A."/>
            <person name="Braus G.H."/>
            <person name="Fischer R."/>
            <person name="Frisvad J.C."/>
            <person name="Goldman G.H."/>
            <person name="Houbraken J."/>
            <person name="Oakley B."/>
            <person name="Pocsi I."/>
            <person name="Scazzocchio C."/>
            <person name="Seiboth B."/>
            <person name="vanKuyk P.A."/>
            <person name="Wortman J."/>
            <person name="Dyer P.S."/>
            <person name="Grigoriev I.V."/>
        </authorList>
    </citation>
    <scope>NUCLEOTIDE SEQUENCE [LARGE SCALE GENOMIC DNA]</scope>
    <source>
        <strain evidence="8">CBS 506.65</strain>
    </source>
</reference>
<feature type="region of interest" description="Disordered" evidence="5">
    <location>
        <begin position="146"/>
        <end position="166"/>
    </location>
</feature>
<keyword evidence="4 6" id="KW-0472">Membrane</keyword>
<dbReference type="PANTHER" id="PTHR15549">
    <property type="entry name" value="PAIRED IMMUNOGLOBULIN-LIKE TYPE 2 RECEPTOR"/>
    <property type="match status" value="1"/>
</dbReference>
<comment type="subcellular location">
    <subcellularLocation>
        <location evidence="1">Membrane</location>
        <topology evidence="1">Single-pass membrane protein</topology>
    </subcellularLocation>
</comment>
<accession>A0A1L9SXB4</accession>
<evidence type="ECO:0000256" key="3">
    <source>
        <dbReference type="ARBA" id="ARBA00022989"/>
    </source>
</evidence>
<protein>
    <recommendedName>
        <fullName evidence="9">Mid2 domain-containing protein</fullName>
    </recommendedName>
</protein>
<evidence type="ECO:0000313" key="8">
    <source>
        <dbReference type="Proteomes" id="UP000184188"/>
    </source>
</evidence>
<dbReference type="GO" id="GO:0071944">
    <property type="term" value="C:cell periphery"/>
    <property type="evidence" value="ECO:0007669"/>
    <property type="project" value="UniProtKB-ARBA"/>
</dbReference>
<evidence type="ECO:0000256" key="5">
    <source>
        <dbReference type="SAM" id="MobiDB-lite"/>
    </source>
</evidence>
<dbReference type="RefSeq" id="XP_022586334.1">
    <property type="nucleotide sequence ID" value="XM_022724503.1"/>
</dbReference>
<dbReference type="STRING" id="1073090.A0A1L9SXB4"/>
<evidence type="ECO:0000256" key="1">
    <source>
        <dbReference type="ARBA" id="ARBA00004167"/>
    </source>
</evidence>
<dbReference type="InterPro" id="IPR051694">
    <property type="entry name" value="Immunoregulatory_rcpt-like"/>
</dbReference>
<dbReference type="OrthoDB" id="4356293at2759"/>
<feature type="compositionally biased region" description="Pro residues" evidence="5">
    <location>
        <begin position="214"/>
        <end position="226"/>
    </location>
</feature>